<gene>
    <name evidence="2" type="ORF">HXX76_003862</name>
</gene>
<reference evidence="2" key="1">
    <citation type="journal article" date="2020" name="bioRxiv">
        <title>Comparative genomics of Chlamydomonas.</title>
        <authorList>
            <person name="Craig R.J."/>
            <person name="Hasan A.R."/>
            <person name="Ness R.W."/>
            <person name="Keightley P.D."/>
        </authorList>
    </citation>
    <scope>NUCLEOTIDE SEQUENCE</scope>
    <source>
        <strain evidence="2">SAG 7.73</strain>
    </source>
</reference>
<organism evidence="2 3">
    <name type="scientific">Chlamydomonas incerta</name>
    <dbReference type="NCBI Taxonomy" id="51695"/>
    <lineage>
        <taxon>Eukaryota</taxon>
        <taxon>Viridiplantae</taxon>
        <taxon>Chlorophyta</taxon>
        <taxon>core chlorophytes</taxon>
        <taxon>Chlorophyceae</taxon>
        <taxon>CS clade</taxon>
        <taxon>Chlamydomonadales</taxon>
        <taxon>Chlamydomonadaceae</taxon>
        <taxon>Chlamydomonas</taxon>
    </lineage>
</organism>
<protein>
    <submittedName>
        <fullName evidence="2">Uncharacterized protein</fullName>
    </submittedName>
</protein>
<sequence>MHTGAGAPSTRARRERSTRCCRVVARCSPRRPQLVADAESAARDDVEAHATNGFLPRRSLLALGVIVGASSWFNLSASPALAEDSVNDPAALKAKLEAQYKLWAAKQYDAWLATQGGAGLKWQSSYAGVPLKLKGKEGAASYFATLNADLDIQSYKPLAIFVDNDGDEATVMVEAAGASRRTKAPFKTIFLHTYIIGPNFQVLKFKEQTDTQLLAALVPTAAGAPGAAGLEGESSPVPPGPAARTA</sequence>
<dbReference type="Proteomes" id="UP000650467">
    <property type="component" value="Unassembled WGS sequence"/>
</dbReference>
<feature type="compositionally biased region" description="Pro residues" evidence="1">
    <location>
        <begin position="236"/>
        <end position="246"/>
    </location>
</feature>
<feature type="region of interest" description="Disordered" evidence="1">
    <location>
        <begin position="226"/>
        <end position="246"/>
    </location>
</feature>
<dbReference type="InterPro" id="IPR032710">
    <property type="entry name" value="NTF2-like_dom_sf"/>
</dbReference>
<evidence type="ECO:0000256" key="1">
    <source>
        <dbReference type="SAM" id="MobiDB-lite"/>
    </source>
</evidence>
<dbReference type="SUPFAM" id="SSF54427">
    <property type="entry name" value="NTF2-like"/>
    <property type="match status" value="1"/>
</dbReference>
<keyword evidence="3" id="KW-1185">Reference proteome</keyword>
<evidence type="ECO:0000313" key="3">
    <source>
        <dbReference type="Proteomes" id="UP000650467"/>
    </source>
</evidence>
<evidence type="ECO:0000313" key="2">
    <source>
        <dbReference type="EMBL" id="KAG2441009.1"/>
    </source>
</evidence>
<dbReference type="EMBL" id="JAEHOC010000006">
    <property type="protein sequence ID" value="KAG2441009.1"/>
    <property type="molecule type" value="Genomic_DNA"/>
</dbReference>
<name>A0A835T8Y9_CHLIN</name>
<comment type="caution">
    <text evidence="2">The sequence shown here is derived from an EMBL/GenBank/DDBJ whole genome shotgun (WGS) entry which is preliminary data.</text>
</comment>
<dbReference type="Gene3D" id="3.10.450.50">
    <property type="match status" value="1"/>
</dbReference>
<accession>A0A835T8Y9</accession>
<proteinExistence type="predicted"/>
<dbReference type="OrthoDB" id="534274at2759"/>
<dbReference type="AlphaFoldDB" id="A0A835T8Y9"/>